<dbReference type="InterPro" id="IPR003593">
    <property type="entry name" value="AAA+_ATPase"/>
</dbReference>
<accession>A0ABV5EUX4</accession>
<dbReference type="Gene3D" id="3.40.50.300">
    <property type="entry name" value="P-loop containing nucleotide triphosphate hydrolases"/>
    <property type="match status" value="3"/>
</dbReference>
<dbReference type="InterPro" id="IPR050206">
    <property type="entry name" value="FtsK/SpoIIIE/SftA"/>
</dbReference>
<evidence type="ECO:0000313" key="6">
    <source>
        <dbReference type="EMBL" id="MFB8893762.1"/>
    </source>
</evidence>
<organism evidence="6 7">
    <name type="scientific">Microbacterium plantarum</name>
    <dbReference type="NCBI Taxonomy" id="1816425"/>
    <lineage>
        <taxon>Bacteria</taxon>
        <taxon>Bacillati</taxon>
        <taxon>Actinomycetota</taxon>
        <taxon>Actinomycetes</taxon>
        <taxon>Micrococcales</taxon>
        <taxon>Microbacteriaceae</taxon>
        <taxon>Microbacterium</taxon>
    </lineage>
</organism>
<evidence type="ECO:0000256" key="1">
    <source>
        <dbReference type="ARBA" id="ARBA00022741"/>
    </source>
</evidence>
<evidence type="ECO:0000259" key="5">
    <source>
        <dbReference type="PROSITE" id="PS50901"/>
    </source>
</evidence>
<sequence>MHSSARLDDPIRLSTSLTQTQARRSSFPLWAVVVPIAGAVILWQVTGSPTVLWFAALGPLVTTATMLDSARVARRERRRAAKHAATGMNRARLEVDERHALERAELWRATPDVAWLLDDPDELWRPRAVRDVLVMGAGDARSCVRIEGEPTPELRHAAAVLKDAPVTIPLTAGVAVVGPAAAAAAIARALVMQICLVHPPGEVWVVGVAEDWARDLPHASTPGGRRLWWGTGVPPADADIVIVSAGSGAPPPQCAAVLRVADADAAVLASSGSSLPVRPEPLGREQAAAVTALLRERAEAMGGDAAAPPSFDDLPVLGGAGLAAVLGAGPDGPLAIDLVDDGPHAVVVGVTGSGKSELLVTWIAALARSLPPERVNFLLIDFKGGRAFDALASLPHVTGVVTDLDERNAVRAIESLTAEVRRRERVLADLRARDIADVPDALPRLVVVVDEYAALTSTHPAMHDVFADIAARGRALGMHLVLATQRAAGFREAVLANAPLRVALRVADVADSRAVLGSGDAALLPGGRDERGTALVMRSADVHPHVIRVSRCPLPTIESIARAAAGAAPARRPWLPPLPDRVALTDLRREGSVVLGLADEPAAQRQRAVTLDPGAPGVAVLGRAGAGRTTLLRTIAAQVPHDRVCWVPDDLEAAWDVIVGLDDIPPGWLIVVDDLDRVLARLPDDYSGAAAAILERAARDARSRGVRFICSAQRMTGAVGRIVDQLPDRAVLAAVTRAEHVAFGGEGAHHDPLAPAGRGRWRGMLVQFADAGAFDPAREQVRPPDVFEPRHATAFVAPPTAATHAALEHWNRRGFEIATVEQTTSLRSRRVVWGTPDAWIGRWRAAAAAAPTRCQLVVDASCAGEVRLLTGNRDLLPYAAPGRGRAWVIDTRTDRVRRVVLPLSSARHPTTPR</sequence>
<reference evidence="6 7" key="1">
    <citation type="submission" date="2024-08" db="EMBL/GenBank/DDBJ databases">
        <title>Heavy metals resistant antinobacteria isolated from wastewater.</title>
        <authorList>
            <person name="Roman Ponce B."/>
            <person name="Blanco Mercado M.A."/>
            <person name="Avila Aldana I.N."/>
            <person name="Morales Arrieta S."/>
        </authorList>
    </citation>
    <scope>NUCLEOTIDE SEQUENCE [LARGE SCALE GENOMIC DNA]</scope>
    <source>
        <strain evidence="7">sma-1</strain>
    </source>
</reference>
<dbReference type="PANTHER" id="PTHR22683:SF1">
    <property type="entry name" value="TYPE VII SECRETION SYSTEM PROTEIN ESSC"/>
    <property type="match status" value="1"/>
</dbReference>
<dbReference type="Proteomes" id="UP001589643">
    <property type="component" value="Unassembled WGS sequence"/>
</dbReference>
<dbReference type="Pfam" id="PF01580">
    <property type="entry name" value="FtsK_SpoIIIE"/>
    <property type="match status" value="1"/>
</dbReference>
<gene>
    <name evidence="6" type="ORF">AB7P39_13015</name>
</gene>
<dbReference type="SMART" id="SM00382">
    <property type="entry name" value="AAA"/>
    <property type="match status" value="2"/>
</dbReference>
<dbReference type="InterPro" id="IPR027417">
    <property type="entry name" value="P-loop_NTPase"/>
</dbReference>
<evidence type="ECO:0000256" key="4">
    <source>
        <dbReference type="SAM" id="Phobius"/>
    </source>
</evidence>
<evidence type="ECO:0000256" key="3">
    <source>
        <dbReference type="PROSITE-ProRule" id="PRU00289"/>
    </source>
</evidence>
<dbReference type="SUPFAM" id="SSF52540">
    <property type="entry name" value="P-loop containing nucleoside triphosphate hydrolases"/>
    <property type="match status" value="2"/>
</dbReference>
<name>A0ABV5EUX4_9MICO</name>
<comment type="caution">
    <text evidence="6">The sequence shown here is derived from an EMBL/GenBank/DDBJ whole genome shotgun (WGS) entry which is preliminary data.</text>
</comment>
<keyword evidence="4" id="KW-1133">Transmembrane helix</keyword>
<dbReference type="Pfam" id="PF01337">
    <property type="entry name" value="Barstar"/>
    <property type="match status" value="1"/>
</dbReference>
<dbReference type="PROSITE" id="PS50901">
    <property type="entry name" value="FTSK"/>
    <property type="match status" value="1"/>
</dbReference>
<dbReference type="InterPro" id="IPR000468">
    <property type="entry name" value="Barstar"/>
</dbReference>
<dbReference type="CDD" id="cd01127">
    <property type="entry name" value="TrwB_TraG_TraD_VirD4"/>
    <property type="match status" value="1"/>
</dbReference>
<evidence type="ECO:0000256" key="2">
    <source>
        <dbReference type="ARBA" id="ARBA00022840"/>
    </source>
</evidence>
<feature type="transmembrane region" description="Helical" evidence="4">
    <location>
        <begin position="51"/>
        <end position="70"/>
    </location>
</feature>
<feature type="binding site" evidence="3">
    <location>
        <begin position="349"/>
        <end position="356"/>
    </location>
    <ligand>
        <name>ATP</name>
        <dbReference type="ChEBI" id="CHEBI:30616"/>
    </ligand>
</feature>
<keyword evidence="4" id="KW-0472">Membrane</keyword>
<protein>
    <submittedName>
        <fullName evidence="6">FtsK/SpoIIIE domain-containing protein</fullName>
    </submittedName>
</protein>
<dbReference type="PANTHER" id="PTHR22683">
    <property type="entry name" value="SPORULATION PROTEIN RELATED"/>
    <property type="match status" value="1"/>
</dbReference>
<dbReference type="InterPro" id="IPR002543">
    <property type="entry name" value="FtsK_dom"/>
</dbReference>
<feature type="domain" description="FtsK" evidence="5">
    <location>
        <begin position="331"/>
        <end position="513"/>
    </location>
</feature>
<feature type="transmembrane region" description="Helical" evidence="4">
    <location>
        <begin position="27"/>
        <end position="45"/>
    </location>
</feature>
<keyword evidence="2 3" id="KW-0067">ATP-binding</keyword>
<dbReference type="RefSeq" id="WP_378719515.1">
    <property type="nucleotide sequence ID" value="NZ_JBHLHV010000002.1"/>
</dbReference>
<proteinExistence type="predicted"/>
<keyword evidence="7" id="KW-1185">Reference proteome</keyword>
<keyword evidence="1 3" id="KW-0547">Nucleotide-binding</keyword>
<dbReference type="EMBL" id="JBHLHV010000002">
    <property type="protein sequence ID" value="MFB8893762.1"/>
    <property type="molecule type" value="Genomic_DNA"/>
</dbReference>
<evidence type="ECO:0000313" key="7">
    <source>
        <dbReference type="Proteomes" id="UP001589643"/>
    </source>
</evidence>
<keyword evidence="4" id="KW-0812">Transmembrane</keyword>